<evidence type="ECO:0000313" key="2">
    <source>
        <dbReference type="Proteomes" id="UP000009273"/>
    </source>
</evidence>
<dbReference type="KEGG" id="vg:18563625"/>
<dbReference type="EMBL" id="JN638751">
    <property type="protein sequence ID" value="AEO93669.1"/>
    <property type="molecule type" value="Genomic_DNA"/>
</dbReference>
<name>G3MAF2_9CAUD</name>
<dbReference type="Proteomes" id="UP000009273">
    <property type="component" value="Segment"/>
</dbReference>
<protein>
    <submittedName>
        <fullName evidence="1">Gp411</fullName>
    </submittedName>
</protein>
<dbReference type="RefSeq" id="YP_009015714.1">
    <property type="nucleotide sequence ID" value="NC_023719.1"/>
</dbReference>
<reference evidence="1 2" key="1">
    <citation type="submission" date="2011-09" db="EMBL/GenBank/DDBJ databases">
        <authorList>
            <person name="Pope W.H."/>
            <person name="Pedulla M.L."/>
            <person name="Ford M.E."/>
            <person name="Peebles C.L."/>
            <person name="Hatfull G.H."/>
            <person name="Hendrix R.W."/>
        </authorList>
    </citation>
    <scope>NUCLEOTIDE SEQUENCE [LARGE SCALE GENOMIC DNA]</scope>
    <source>
        <strain evidence="1">G</strain>
    </source>
</reference>
<proteinExistence type="predicted"/>
<organism evidence="1 2">
    <name type="scientific">Bacillus phage G</name>
    <dbReference type="NCBI Taxonomy" id="2884420"/>
    <lineage>
        <taxon>Viruses</taxon>
        <taxon>Duplodnaviria</taxon>
        <taxon>Heunggongvirae</taxon>
        <taxon>Uroviricota</taxon>
        <taxon>Caudoviricetes</taxon>
        <taxon>Donellivirus</taxon>
        <taxon>Donellivirus gee</taxon>
    </lineage>
</organism>
<sequence length="72" mass="8377">MNYLKCEVCGNYDEIPERTIRLHGKFGVSSVCGACIEKKDREQLEYDASECCYDSVEEYLAGENYRKYFKGE</sequence>
<evidence type="ECO:0000313" key="1">
    <source>
        <dbReference type="EMBL" id="AEO93669.1"/>
    </source>
</evidence>
<dbReference type="GeneID" id="18563625"/>
<gene>
    <name evidence="1" type="primary">411</name>
    <name evidence="1" type="ORF">G_411</name>
</gene>
<accession>G3MAF2</accession>
<keyword evidence="2" id="KW-1185">Reference proteome</keyword>